<name>A0A561DVJ4_9MICO</name>
<evidence type="ECO:0000313" key="1">
    <source>
        <dbReference type="EMBL" id="TWE07364.1"/>
    </source>
</evidence>
<accession>A0A561DVJ4</accession>
<organism evidence="1 2">
    <name type="scientific">Rudaeicoccus suwonensis</name>
    <dbReference type="NCBI Taxonomy" id="657409"/>
    <lineage>
        <taxon>Bacteria</taxon>
        <taxon>Bacillati</taxon>
        <taxon>Actinomycetota</taxon>
        <taxon>Actinomycetes</taxon>
        <taxon>Micrococcales</taxon>
        <taxon>Dermacoccaceae</taxon>
        <taxon>Rudaeicoccus</taxon>
    </lineage>
</organism>
<keyword evidence="2" id="KW-1185">Reference proteome</keyword>
<sequence length="101" mass="10839">MEVAQDVIYEAAVLASVPVAAVALTRMGEQLVIDGFTRPALVSALVQVQAVWRERARLLGERLATVADASSWGPWLTSWSSAVLHAEHAAWMVEALGEGAR</sequence>
<dbReference type="EMBL" id="VIVQ01000005">
    <property type="protein sequence ID" value="TWE07364.1"/>
    <property type="molecule type" value="Genomic_DNA"/>
</dbReference>
<evidence type="ECO:0000313" key="2">
    <source>
        <dbReference type="Proteomes" id="UP000318297"/>
    </source>
</evidence>
<dbReference type="Proteomes" id="UP000318297">
    <property type="component" value="Unassembled WGS sequence"/>
</dbReference>
<proteinExistence type="predicted"/>
<protein>
    <submittedName>
        <fullName evidence="1">Uncharacterized protein</fullName>
    </submittedName>
</protein>
<gene>
    <name evidence="1" type="ORF">BKA23_3377</name>
</gene>
<reference evidence="1 2" key="1">
    <citation type="submission" date="2019-06" db="EMBL/GenBank/DDBJ databases">
        <title>Sequencing the genomes of 1000 actinobacteria strains.</title>
        <authorList>
            <person name="Klenk H.-P."/>
        </authorList>
    </citation>
    <scope>NUCLEOTIDE SEQUENCE [LARGE SCALE GENOMIC DNA]</scope>
    <source>
        <strain evidence="1 2">DSM 19560</strain>
    </source>
</reference>
<dbReference type="RefSeq" id="WP_145230590.1">
    <property type="nucleotide sequence ID" value="NZ_VIVQ01000005.1"/>
</dbReference>
<comment type="caution">
    <text evidence="1">The sequence shown here is derived from an EMBL/GenBank/DDBJ whole genome shotgun (WGS) entry which is preliminary data.</text>
</comment>
<dbReference type="AlphaFoldDB" id="A0A561DVJ4"/>